<evidence type="ECO:0000259" key="11">
    <source>
        <dbReference type="PROSITE" id="PS50850"/>
    </source>
</evidence>
<protein>
    <recommendedName>
        <fullName evidence="11">Major facilitator superfamily (MFS) profile domain-containing protein</fullName>
    </recommendedName>
</protein>
<evidence type="ECO:0000256" key="3">
    <source>
        <dbReference type="ARBA" id="ARBA00022448"/>
    </source>
</evidence>
<name>A0A9W9HCE0_9EURO</name>
<dbReference type="InterPro" id="IPR050814">
    <property type="entry name" value="Myo-inositol_Transporter"/>
</dbReference>
<dbReference type="Pfam" id="PF00083">
    <property type="entry name" value="Sugar_tr"/>
    <property type="match status" value="1"/>
</dbReference>
<dbReference type="GO" id="GO:1904679">
    <property type="term" value="P:myo-inositol import across plasma membrane"/>
    <property type="evidence" value="ECO:0007669"/>
    <property type="project" value="TreeGrafter"/>
</dbReference>
<proteinExistence type="inferred from homology"/>
<feature type="transmembrane region" description="Helical" evidence="10">
    <location>
        <begin position="507"/>
        <end position="525"/>
    </location>
</feature>
<keyword evidence="5 10" id="KW-1133">Transmembrane helix</keyword>
<feature type="transmembrane region" description="Helical" evidence="10">
    <location>
        <begin position="138"/>
        <end position="157"/>
    </location>
</feature>
<evidence type="ECO:0000256" key="4">
    <source>
        <dbReference type="ARBA" id="ARBA00022692"/>
    </source>
</evidence>
<evidence type="ECO:0000256" key="5">
    <source>
        <dbReference type="ARBA" id="ARBA00022989"/>
    </source>
</evidence>
<dbReference type="PRINTS" id="PR00171">
    <property type="entry name" value="SUGRTRNSPORT"/>
</dbReference>
<keyword evidence="4 10" id="KW-0812">Transmembrane</keyword>
<dbReference type="Gene3D" id="1.20.1250.20">
    <property type="entry name" value="MFS general substrate transporter like domains"/>
    <property type="match status" value="1"/>
</dbReference>
<dbReference type="SUPFAM" id="SSF103473">
    <property type="entry name" value="MFS general substrate transporter"/>
    <property type="match status" value="1"/>
</dbReference>
<gene>
    <name evidence="12" type="ORF">N7515_002889</name>
</gene>
<evidence type="ECO:0000256" key="2">
    <source>
        <dbReference type="ARBA" id="ARBA00010992"/>
    </source>
</evidence>
<dbReference type="OrthoDB" id="6339427at2759"/>
<feature type="transmembrane region" description="Helical" evidence="10">
    <location>
        <begin position="473"/>
        <end position="495"/>
    </location>
</feature>
<dbReference type="InterPro" id="IPR020846">
    <property type="entry name" value="MFS_dom"/>
</dbReference>
<evidence type="ECO:0000256" key="10">
    <source>
        <dbReference type="SAM" id="Phobius"/>
    </source>
</evidence>
<accession>A0A9W9HCE0</accession>
<evidence type="ECO:0000256" key="6">
    <source>
        <dbReference type="ARBA" id="ARBA00023136"/>
    </source>
</evidence>
<dbReference type="GO" id="GO:0016020">
    <property type="term" value="C:membrane"/>
    <property type="evidence" value="ECO:0007669"/>
    <property type="project" value="UniProtKB-SubCell"/>
</dbReference>
<dbReference type="InterPro" id="IPR036259">
    <property type="entry name" value="MFS_trans_sf"/>
</dbReference>
<feature type="domain" description="Major facilitator superfamily (MFS) profile" evidence="11">
    <location>
        <begin position="69"/>
        <end position="529"/>
    </location>
</feature>
<reference evidence="12" key="2">
    <citation type="journal article" date="2023" name="IMA Fungus">
        <title>Comparative genomic study of the Penicillium genus elucidates a diverse pangenome and 15 lateral gene transfer events.</title>
        <authorList>
            <person name="Petersen C."/>
            <person name="Sorensen T."/>
            <person name="Nielsen M.R."/>
            <person name="Sondergaard T.E."/>
            <person name="Sorensen J.L."/>
            <person name="Fitzpatrick D.A."/>
            <person name="Frisvad J.C."/>
            <person name="Nielsen K.L."/>
        </authorList>
    </citation>
    <scope>NUCLEOTIDE SEQUENCE</scope>
    <source>
        <strain evidence="12">IBT 22155</strain>
    </source>
</reference>
<comment type="similarity">
    <text evidence="2 8">Belongs to the major facilitator superfamily. Sugar transporter (TC 2.A.1.1) family.</text>
</comment>
<feature type="transmembrane region" description="Helical" evidence="10">
    <location>
        <begin position="342"/>
        <end position="361"/>
    </location>
</feature>
<comment type="caution">
    <text evidence="12">The sequence shown here is derived from an EMBL/GenBank/DDBJ whole genome shotgun (WGS) entry which is preliminary data.</text>
</comment>
<dbReference type="GeneID" id="81402803"/>
<comment type="subcellular location">
    <subcellularLocation>
        <location evidence="1">Membrane</location>
        <topology evidence="1">Multi-pass membrane protein</topology>
    </subcellularLocation>
</comment>
<feature type="transmembrane region" description="Helical" evidence="10">
    <location>
        <begin position="367"/>
        <end position="387"/>
    </location>
</feature>
<dbReference type="AlphaFoldDB" id="A0A9W9HCE0"/>
<dbReference type="GO" id="GO:0005366">
    <property type="term" value="F:myo-inositol:proton symporter activity"/>
    <property type="evidence" value="ECO:0007669"/>
    <property type="project" value="TreeGrafter"/>
</dbReference>
<feature type="compositionally biased region" description="Basic and acidic residues" evidence="9">
    <location>
        <begin position="42"/>
        <end position="51"/>
    </location>
</feature>
<dbReference type="PROSITE" id="PS00217">
    <property type="entry name" value="SUGAR_TRANSPORT_2"/>
    <property type="match status" value="1"/>
</dbReference>
<feature type="transmembrane region" description="Helical" evidence="10">
    <location>
        <begin position="163"/>
        <end position="184"/>
    </location>
</feature>
<evidence type="ECO:0000313" key="12">
    <source>
        <dbReference type="EMBL" id="KAJ5144102.1"/>
    </source>
</evidence>
<sequence>MPPPGLHGPGIPAIELTEPEDMPGADERDLSGPTAPLLARSHTSDDDANHDESLTSELGYSGGWFIWALTFSAGISGLLFGYDTGVISSTLVTIGSDLSDRTLTTLDKSLITSCTSLCALIASPFTGVLADKLGRRKVILGADALFALGALVQAFTSQVWGMVLGRSIVGLAVGSASAVTPLYISELAPSHARGRLVTILCLFVTGGQVVAYIVGWLFSSTTGGWRWIVGLGAFPAFVQLAILILLPETPRWLVQAGLNDRAKTVLTKIYQDCPGCDRVVDRLLSNISGEIAEEASEMGPVKPRGLKPQWLHDALQRGEQLLHGGNRRALIIATMLQATQQLCGFNSLMYFSATIFSSLQFSSPTLTSLSVAMTNFVFTLLAFVLIDRIGRRRILLYSIPVMVIALVVCAFSFSSMDGTWNSHPPARRQEKGTSSLMPVAILLCLTVYTAAYALGLGNVPWQQSELFPLNVRSLGSGLATATNWGSNFIIGLTFLPMMEWISPSWTFALYAVICAVGWVAVWAIYPELSGLGLEEVKGLLADGWGVRESLQRRRVSGRG</sequence>
<evidence type="ECO:0000256" key="1">
    <source>
        <dbReference type="ARBA" id="ARBA00004141"/>
    </source>
</evidence>
<dbReference type="PROSITE" id="PS50850">
    <property type="entry name" value="MFS"/>
    <property type="match status" value="1"/>
</dbReference>
<feature type="transmembrane region" description="Helical" evidence="10">
    <location>
        <begin position="436"/>
        <end position="461"/>
    </location>
</feature>
<comment type="catalytic activity">
    <reaction evidence="7">
        <text>myo-inositol(out) + H(+)(out) = myo-inositol(in) + H(+)(in)</text>
        <dbReference type="Rhea" id="RHEA:60364"/>
        <dbReference type="ChEBI" id="CHEBI:15378"/>
        <dbReference type="ChEBI" id="CHEBI:17268"/>
    </reaction>
</comment>
<dbReference type="PANTHER" id="PTHR48020">
    <property type="entry name" value="PROTON MYO-INOSITOL COTRANSPORTER"/>
    <property type="match status" value="1"/>
</dbReference>
<dbReference type="RefSeq" id="XP_056525746.1">
    <property type="nucleotide sequence ID" value="XM_056663633.1"/>
</dbReference>
<organism evidence="12 13">
    <name type="scientific">Penicillium bovifimosum</name>
    <dbReference type="NCBI Taxonomy" id="126998"/>
    <lineage>
        <taxon>Eukaryota</taxon>
        <taxon>Fungi</taxon>
        <taxon>Dikarya</taxon>
        <taxon>Ascomycota</taxon>
        <taxon>Pezizomycotina</taxon>
        <taxon>Eurotiomycetes</taxon>
        <taxon>Eurotiomycetidae</taxon>
        <taxon>Eurotiales</taxon>
        <taxon>Aspergillaceae</taxon>
        <taxon>Penicillium</taxon>
    </lineage>
</organism>
<dbReference type="EMBL" id="JAPQKL010000002">
    <property type="protein sequence ID" value="KAJ5144102.1"/>
    <property type="molecule type" value="Genomic_DNA"/>
</dbReference>
<feature type="transmembrane region" description="Helical" evidence="10">
    <location>
        <begin position="394"/>
        <end position="416"/>
    </location>
</feature>
<feature type="transmembrane region" description="Helical" evidence="10">
    <location>
        <begin position="64"/>
        <end position="82"/>
    </location>
</feature>
<dbReference type="Proteomes" id="UP001149079">
    <property type="component" value="Unassembled WGS sequence"/>
</dbReference>
<evidence type="ECO:0000256" key="7">
    <source>
        <dbReference type="ARBA" id="ARBA00049119"/>
    </source>
</evidence>
<dbReference type="InterPro" id="IPR005828">
    <property type="entry name" value="MFS_sugar_transport-like"/>
</dbReference>
<reference evidence="12" key="1">
    <citation type="submission" date="2022-11" db="EMBL/GenBank/DDBJ databases">
        <authorList>
            <person name="Petersen C."/>
        </authorList>
    </citation>
    <scope>NUCLEOTIDE SEQUENCE</scope>
    <source>
        <strain evidence="12">IBT 22155</strain>
    </source>
</reference>
<feature type="region of interest" description="Disordered" evidence="9">
    <location>
        <begin position="1"/>
        <end position="51"/>
    </location>
</feature>
<dbReference type="FunFam" id="1.20.1250.20:FF:000073">
    <property type="entry name" value="MFS myo-inositol transporter, putative"/>
    <property type="match status" value="1"/>
</dbReference>
<dbReference type="PROSITE" id="PS00216">
    <property type="entry name" value="SUGAR_TRANSPORT_1"/>
    <property type="match status" value="2"/>
</dbReference>
<dbReference type="PANTHER" id="PTHR48020:SF12">
    <property type="entry name" value="PROTON MYO-INOSITOL COTRANSPORTER"/>
    <property type="match status" value="1"/>
</dbReference>
<keyword evidence="3 8" id="KW-0813">Transport</keyword>
<evidence type="ECO:0000256" key="9">
    <source>
        <dbReference type="SAM" id="MobiDB-lite"/>
    </source>
</evidence>
<keyword evidence="6 10" id="KW-0472">Membrane</keyword>
<dbReference type="NCBIfam" id="TIGR00879">
    <property type="entry name" value="SP"/>
    <property type="match status" value="1"/>
</dbReference>
<feature type="transmembrane region" description="Helical" evidence="10">
    <location>
        <begin position="224"/>
        <end position="246"/>
    </location>
</feature>
<evidence type="ECO:0000256" key="8">
    <source>
        <dbReference type="RuleBase" id="RU003346"/>
    </source>
</evidence>
<keyword evidence="13" id="KW-1185">Reference proteome</keyword>
<feature type="transmembrane region" description="Helical" evidence="10">
    <location>
        <begin position="196"/>
        <end position="218"/>
    </location>
</feature>
<evidence type="ECO:0000313" key="13">
    <source>
        <dbReference type="Proteomes" id="UP001149079"/>
    </source>
</evidence>
<dbReference type="InterPro" id="IPR003663">
    <property type="entry name" value="Sugar/inositol_transpt"/>
</dbReference>
<dbReference type="InterPro" id="IPR005829">
    <property type="entry name" value="Sugar_transporter_CS"/>
</dbReference>